<accession>A0ABT8XAZ3</accession>
<evidence type="ECO:0000313" key="1">
    <source>
        <dbReference type="EMBL" id="MDO6120425.1"/>
    </source>
</evidence>
<comment type="caution">
    <text evidence="1">The sequence shown here is derived from an EMBL/GenBank/DDBJ whole genome shotgun (WGS) entry which is preliminary data.</text>
</comment>
<dbReference type="EMBL" id="WHSC02000002">
    <property type="protein sequence ID" value="MDO6120425.1"/>
    <property type="molecule type" value="Genomic_DNA"/>
</dbReference>
<name>A0ABT8XAZ3_9HYPH</name>
<sequence>MSKFTLSQPLLTPGTIRAFNPQPEPPREALDITLNPGTIRGFNPQPEPPRELLTAQDFHFDAPLTHDWLG</sequence>
<evidence type="ECO:0000313" key="2">
    <source>
        <dbReference type="Proteomes" id="UP001177080"/>
    </source>
</evidence>
<gene>
    <name evidence="1" type="ORF">GB928_004440</name>
</gene>
<proteinExistence type="predicted"/>
<reference evidence="1" key="1">
    <citation type="submission" date="2022-04" db="EMBL/GenBank/DDBJ databases">
        <title>Shinella lacus sp. nov., a novel member of the genus Shinella from water.</title>
        <authorList>
            <person name="Deng Y."/>
        </authorList>
    </citation>
    <scope>NUCLEOTIDE SEQUENCE</scope>
    <source>
        <strain evidence="1">JCM 31239</strain>
    </source>
</reference>
<keyword evidence="2" id="KW-1185">Reference proteome</keyword>
<protein>
    <submittedName>
        <fullName evidence="1">Uncharacterized protein</fullName>
    </submittedName>
</protein>
<organism evidence="1 2">
    <name type="scientific">Shinella curvata</name>
    <dbReference type="NCBI Taxonomy" id="1817964"/>
    <lineage>
        <taxon>Bacteria</taxon>
        <taxon>Pseudomonadati</taxon>
        <taxon>Pseudomonadota</taxon>
        <taxon>Alphaproteobacteria</taxon>
        <taxon>Hyphomicrobiales</taxon>
        <taxon>Rhizobiaceae</taxon>
        <taxon>Shinella</taxon>
    </lineage>
</organism>
<dbReference type="Proteomes" id="UP001177080">
    <property type="component" value="Unassembled WGS sequence"/>
</dbReference>
<dbReference type="RefSeq" id="WP_244762115.1">
    <property type="nucleotide sequence ID" value="NZ_JALJCJ010000004.1"/>
</dbReference>